<dbReference type="Pfam" id="PF07980">
    <property type="entry name" value="SusD_RagB"/>
    <property type="match status" value="1"/>
</dbReference>
<organism evidence="9 10">
    <name type="scientific">Porphyromonas gingivicanis</name>
    <dbReference type="NCBI Taxonomy" id="266762"/>
    <lineage>
        <taxon>Bacteria</taxon>
        <taxon>Pseudomonadati</taxon>
        <taxon>Bacteroidota</taxon>
        <taxon>Bacteroidia</taxon>
        <taxon>Bacteroidales</taxon>
        <taxon>Porphyromonadaceae</taxon>
        <taxon>Porphyromonas</taxon>
    </lineage>
</organism>
<protein>
    <recommendedName>
        <fullName evidence="11">RagB/SusD family nutrient uptake outer membrane protein</fullName>
    </recommendedName>
</protein>
<keyword evidence="5" id="KW-0998">Cell outer membrane</keyword>
<dbReference type="STRING" id="266762.HQ36_00740"/>
<reference evidence="9 10" key="1">
    <citation type="submission" date="2014-08" db="EMBL/GenBank/DDBJ databases">
        <title>Porphyromonas gingivicanis strain:COT-022_OH1391 Genome sequencing.</title>
        <authorList>
            <person name="Wallis C."/>
            <person name="Deusch O."/>
            <person name="O'Flynn C."/>
            <person name="Davis I."/>
            <person name="Jospin G."/>
            <person name="Darling A.E."/>
            <person name="Coil D.A."/>
            <person name="Alexiev A."/>
            <person name="Horsfall A."/>
            <person name="Kirkwood N."/>
            <person name="Harris S."/>
            <person name="Eisen J.A."/>
        </authorList>
    </citation>
    <scope>NUCLEOTIDE SEQUENCE [LARGE SCALE GENOMIC DNA]</scope>
    <source>
        <strain evidence="10">COT-022 OH1391</strain>
    </source>
</reference>
<keyword evidence="3 6" id="KW-0732">Signal</keyword>
<feature type="signal peptide" evidence="6">
    <location>
        <begin position="1"/>
        <end position="21"/>
    </location>
</feature>
<evidence type="ECO:0000313" key="9">
    <source>
        <dbReference type="EMBL" id="KGN99033.1"/>
    </source>
</evidence>
<dbReference type="InterPro" id="IPR033985">
    <property type="entry name" value="SusD-like_N"/>
</dbReference>
<dbReference type="OrthoDB" id="1080118at2"/>
<dbReference type="GO" id="GO:0009279">
    <property type="term" value="C:cell outer membrane"/>
    <property type="evidence" value="ECO:0007669"/>
    <property type="project" value="UniProtKB-SubCell"/>
</dbReference>
<dbReference type="eggNOG" id="COG3193">
    <property type="taxonomic scope" value="Bacteria"/>
</dbReference>
<comment type="caution">
    <text evidence="9">The sequence shown here is derived from an EMBL/GenBank/DDBJ whole genome shotgun (WGS) entry which is preliminary data.</text>
</comment>
<evidence type="ECO:0000313" key="10">
    <source>
        <dbReference type="Proteomes" id="UP000030134"/>
    </source>
</evidence>
<comment type="subcellular location">
    <subcellularLocation>
        <location evidence="1">Cell outer membrane</location>
    </subcellularLocation>
</comment>
<feature type="chain" id="PRO_5001987720" description="RagB/SusD family nutrient uptake outer membrane protein" evidence="6">
    <location>
        <begin position="22"/>
        <end position="535"/>
    </location>
</feature>
<dbReference type="InterPro" id="IPR012944">
    <property type="entry name" value="SusD_RagB_dom"/>
</dbReference>
<evidence type="ECO:0000256" key="5">
    <source>
        <dbReference type="ARBA" id="ARBA00023237"/>
    </source>
</evidence>
<evidence type="ECO:0000256" key="2">
    <source>
        <dbReference type="ARBA" id="ARBA00006275"/>
    </source>
</evidence>
<evidence type="ECO:0000259" key="7">
    <source>
        <dbReference type="Pfam" id="PF07980"/>
    </source>
</evidence>
<dbReference type="AlphaFoldDB" id="A0A0A2G6Y2"/>
<proteinExistence type="inferred from homology"/>
<evidence type="ECO:0008006" key="11">
    <source>
        <dbReference type="Google" id="ProtNLM"/>
    </source>
</evidence>
<dbReference type="InterPro" id="IPR011990">
    <property type="entry name" value="TPR-like_helical_dom_sf"/>
</dbReference>
<sequence>MKKIAYLLSAIVLLATTFVSCDVTRKPEVTPEQGPFRTLVMAQQNRDALYALLRSAESPNTLNAADVQSDLYHLTFLDNNSMNGLYNWRRQSVTDHDMIVSYYGAFYSVLMQANYFLWRAQELLDSQEYTLKEPERKLLEQYMGEVKVMRALAHWRLVIRFSKPWDGTTDNDQYSGIIQILSYDPIARASDPKASRAEVYKQAIKDLDEAIAAIPESANKDVKPAVYITRDYAYAVKARVCLFMQDWQGAADAVENFIGNYSLTKMTGNRTDDVTALNRLWRTEDSDEIMIRLYTTPQFGAVTSFLYAGSTGMAYLNPEDKEQTRVHFLTPYLVLEKWVCDLYEDSDIRKEVYTGSRPFYREDYTVIPFRSVTKHEGNPSLDQDKKIREDKFGVHLFNVGEAYLIKAEALINLNRTADARTALRDLRAARGLTTSDDDYATRDQVYALLRDERVRELVAEGWRLNDLLRWGQPLQRSEQQPEMEKIQQAFREEFIVHKEGRLLQKDPKTEQMFVWEFPTRDLENNTNLSENRNWK</sequence>
<evidence type="ECO:0000256" key="6">
    <source>
        <dbReference type="SAM" id="SignalP"/>
    </source>
</evidence>
<evidence type="ECO:0000259" key="8">
    <source>
        <dbReference type="Pfam" id="PF14322"/>
    </source>
</evidence>
<accession>A0A0A2G6Y2</accession>
<evidence type="ECO:0000256" key="4">
    <source>
        <dbReference type="ARBA" id="ARBA00023136"/>
    </source>
</evidence>
<gene>
    <name evidence="9" type="ORF">HQ36_00740</name>
</gene>
<evidence type="ECO:0000256" key="3">
    <source>
        <dbReference type="ARBA" id="ARBA00022729"/>
    </source>
</evidence>
<comment type="similarity">
    <text evidence="2">Belongs to the SusD family.</text>
</comment>
<dbReference type="Proteomes" id="UP000030134">
    <property type="component" value="Unassembled WGS sequence"/>
</dbReference>
<dbReference type="RefSeq" id="WP_036882665.1">
    <property type="nucleotide sequence ID" value="NZ_JQZW01000002.1"/>
</dbReference>
<evidence type="ECO:0000256" key="1">
    <source>
        <dbReference type="ARBA" id="ARBA00004442"/>
    </source>
</evidence>
<keyword evidence="10" id="KW-1185">Reference proteome</keyword>
<dbReference type="Gene3D" id="1.25.40.390">
    <property type="match status" value="1"/>
</dbReference>
<feature type="domain" description="SusD-like N-terminal" evidence="8">
    <location>
        <begin position="70"/>
        <end position="242"/>
    </location>
</feature>
<dbReference type="Pfam" id="PF14322">
    <property type="entry name" value="SusD-like_3"/>
    <property type="match status" value="1"/>
</dbReference>
<dbReference type="EMBL" id="JQZW01000002">
    <property type="protein sequence ID" value="KGN99033.1"/>
    <property type="molecule type" value="Genomic_DNA"/>
</dbReference>
<feature type="domain" description="RagB/SusD" evidence="7">
    <location>
        <begin position="397"/>
        <end position="534"/>
    </location>
</feature>
<keyword evidence="4" id="KW-0472">Membrane</keyword>
<dbReference type="SUPFAM" id="SSF48452">
    <property type="entry name" value="TPR-like"/>
    <property type="match status" value="1"/>
</dbReference>
<name>A0A0A2G6Y2_9PORP</name>
<dbReference type="PROSITE" id="PS51257">
    <property type="entry name" value="PROKAR_LIPOPROTEIN"/>
    <property type="match status" value="1"/>
</dbReference>